<dbReference type="Pfam" id="PF13144">
    <property type="entry name" value="ChapFlgA"/>
    <property type="match status" value="1"/>
</dbReference>
<dbReference type="KEGG" id="tpsc:RBB77_12090"/>
<dbReference type="Gene3D" id="2.30.30.760">
    <property type="match status" value="1"/>
</dbReference>
<keyword evidence="3" id="KW-0282">Flagellum</keyword>
<evidence type="ECO:0000313" key="3">
    <source>
        <dbReference type="EMBL" id="XCB31204.1"/>
    </source>
</evidence>
<organism evidence="3">
    <name type="scientific">Tunturiibacter psychrotolerans</name>
    <dbReference type="NCBI Taxonomy" id="3069686"/>
    <lineage>
        <taxon>Bacteria</taxon>
        <taxon>Pseudomonadati</taxon>
        <taxon>Acidobacteriota</taxon>
        <taxon>Terriglobia</taxon>
        <taxon>Terriglobales</taxon>
        <taxon>Acidobacteriaceae</taxon>
        <taxon>Tunturiibacter</taxon>
    </lineage>
</organism>
<keyword evidence="3" id="KW-0969">Cilium</keyword>
<evidence type="ECO:0000256" key="1">
    <source>
        <dbReference type="SAM" id="SignalP"/>
    </source>
</evidence>
<feature type="chain" id="PRO_5043873954" evidence="1">
    <location>
        <begin position="31"/>
        <end position="180"/>
    </location>
</feature>
<dbReference type="PROSITE" id="PS51257">
    <property type="entry name" value="PROKAR_LIPOPROTEIN"/>
    <property type="match status" value="1"/>
</dbReference>
<accession>A0AAU7ZL00</accession>
<keyword evidence="1" id="KW-0732">Signal</keyword>
<dbReference type="RefSeq" id="WP_353062046.1">
    <property type="nucleotide sequence ID" value="NZ_CP132942.1"/>
</dbReference>
<keyword evidence="3" id="KW-0966">Cell projection</keyword>
<dbReference type="EMBL" id="CP132942">
    <property type="protein sequence ID" value="XCB31204.1"/>
    <property type="molecule type" value="Genomic_DNA"/>
</dbReference>
<feature type="signal peptide" evidence="1">
    <location>
        <begin position="1"/>
        <end position="30"/>
    </location>
</feature>
<sequence>MLSVFSKFKAASRTSFFTLYWICLANSALAACYNTPTTAIDAGSLTSSSSLSESGGYRVERIQSDPVLRQTWAMVIRCDHPEWPAVAVPLRDSSLPLRLRELESAKNIPASVVIRAGEIVRLWRQETSLRIEVAGISEGNGALGDHIKVRLLRRNTVDGQSIEEQLSGIVRGPSDVEMKP</sequence>
<reference evidence="3" key="1">
    <citation type="submission" date="2023-08" db="EMBL/GenBank/DDBJ databases">
        <authorList>
            <person name="Messyasz A."/>
            <person name="Mannisto M.K."/>
            <person name="Kerkhof L.J."/>
            <person name="Haggblom M."/>
        </authorList>
    </citation>
    <scope>NUCLEOTIDE SEQUENCE</scope>
    <source>
        <strain evidence="3">X5P6</strain>
    </source>
</reference>
<dbReference type="AlphaFoldDB" id="A0AAU7ZL00"/>
<feature type="domain" description="Flagella basal body P-ring formation protein FlgA SAF" evidence="2">
    <location>
        <begin position="106"/>
        <end position="160"/>
    </location>
</feature>
<reference evidence="3" key="2">
    <citation type="journal article" date="2024" name="Environ. Microbiol.">
        <title>Genome analysis and description of Tunturibacter gen. nov. expands the diversity of Terriglobia in tundra soils.</title>
        <authorList>
            <person name="Messyasz A."/>
            <person name="Mannisto M.K."/>
            <person name="Kerkhof L.J."/>
            <person name="Haggblom M.M."/>
        </authorList>
    </citation>
    <scope>NUCLEOTIDE SEQUENCE</scope>
    <source>
        <strain evidence="3">X5P6</strain>
    </source>
</reference>
<name>A0AAU7ZL00_9BACT</name>
<dbReference type="InterPro" id="IPR017585">
    <property type="entry name" value="SAF_FlgA"/>
</dbReference>
<proteinExistence type="predicted"/>
<evidence type="ECO:0000259" key="2">
    <source>
        <dbReference type="Pfam" id="PF13144"/>
    </source>
</evidence>
<protein>
    <submittedName>
        <fullName evidence="3">Flagella basal body P-ring formation protein FlgA</fullName>
    </submittedName>
</protein>
<gene>
    <name evidence="3" type="ORF">RBB77_12090</name>
</gene>